<dbReference type="GO" id="GO:0032040">
    <property type="term" value="C:small-subunit processome"/>
    <property type="evidence" value="ECO:0007669"/>
    <property type="project" value="TreeGrafter"/>
</dbReference>
<dbReference type="PANTHER" id="PTHR17695:SF11">
    <property type="entry name" value="SMALL SUBUNIT PROCESSOME COMPONENT 20 HOMOLOG"/>
    <property type="match status" value="1"/>
</dbReference>
<evidence type="ECO:0000313" key="1">
    <source>
        <dbReference type="EMBL" id="CAE8623932.1"/>
    </source>
</evidence>
<gene>
    <name evidence="1" type="ORF">PGLA1383_LOCUS41128</name>
</gene>
<dbReference type="EMBL" id="CAJNNV010028266">
    <property type="protein sequence ID" value="CAE8623932.1"/>
    <property type="molecule type" value="Genomic_DNA"/>
</dbReference>
<proteinExistence type="predicted"/>
<protein>
    <submittedName>
        <fullName evidence="1">Uncharacterized protein</fullName>
    </submittedName>
</protein>
<feature type="non-terminal residue" evidence="1">
    <location>
        <position position="137"/>
    </location>
</feature>
<dbReference type="AlphaFoldDB" id="A0A813GCG7"/>
<keyword evidence="2" id="KW-1185">Reference proteome</keyword>
<reference evidence="1" key="1">
    <citation type="submission" date="2021-02" db="EMBL/GenBank/DDBJ databases">
        <authorList>
            <person name="Dougan E. K."/>
            <person name="Rhodes N."/>
            <person name="Thang M."/>
            <person name="Chan C."/>
        </authorList>
    </citation>
    <scope>NUCLEOTIDE SEQUENCE</scope>
</reference>
<accession>A0A813GCG7</accession>
<name>A0A813GCG7_POLGL</name>
<dbReference type="GO" id="GO:0030686">
    <property type="term" value="C:90S preribosome"/>
    <property type="evidence" value="ECO:0007669"/>
    <property type="project" value="TreeGrafter"/>
</dbReference>
<dbReference type="Proteomes" id="UP000654075">
    <property type="component" value="Unassembled WGS sequence"/>
</dbReference>
<comment type="caution">
    <text evidence="1">The sequence shown here is derived from an EMBL/GenBank/DDBJ whole genome shotgun (WGS) entry which is preliminary data.</text>
</comment>
<dbReference type="InterPro" id="IPR052575">
    <property type="entry name" value="SSU_processome_comp_20"/>
</dbReference>
<sequence>MSAKRIRFKNLSERLAEVDVNISRNIEYVKVTEGDDETGEGGGMEPEEMVDSYFGELARSWSQRNRTEDFADCMQELRPLSASLPMIVFNLGAIVDVLLKHAVKPDSMATEPALMLLGALARDVRAELMPHFRQIFT</sequence>
<dbReference type="PANTHER" id="PTHR17695">
    <property type="entry name" value="SMALL SUBUNIT PROCESSOME COMPONENT 20 HOMOLOG"/>
    <property type="match status" value="1"/>
</dbReference>
<dbReference type="OrthoDB" id="360653at2759"/>
<organism evidence="1 2">
    <name type="scientific">Polarella glacialis</name>
    <name type="common">Dinoflagellate</name>
    <dbReference type="NCBI Taxonomy" id="89957"/>
    <lineage>
        <taxon>Eukaryota</taxon>
        <taxon>Sar</taxon>
        <taxon>Alveolata</taxon>
        <taxon>Dinophyceae</taxon>
        <taxon>Suessiales</taxon>
        <taxon>Suessiaceae</taxon>
        <taxon>Polarella</taxon>
    </lineage>
</organism>
<evidence type="ECO:0000313" key="2">
    <source>
        <dbReference type="Proteomes" id="UP000654075"/>
    </source>
</evidence>